<dbReference type="EMBL" id="SMOL01000148">
    <property type="protein sequence ID" value="KAB2629134.1"/>
    <property type="molecule type" value="Genomic_DNA"/>
</dbReference>
<dbReference type="SUPFAM" id="SSF50978">
    <property type="entry name" value="WD40 repeat-like"/>
    <property type="match status" value="1"/>
</dbReference>
<dbReference type="GO" id="GO:0000109">
    <property type="term" value="C:nucleotide-excision repair complex"/>
    <property type="evidence" value="ECO:0007669"/>
    <property type="project" value="TreeGrafter"/>
</dbReference>
<sequence>MWRAIGDREAGKLRPNSFSNRIKSTRIQTLELSNHKDIMSPHRGSVNSLQLDLTEGRYLLSGTSDASAAVFDLSRGTSACSRWISHKYVVSSAVWYPVDTGLFVMGSYNHHINVWDTNTAQVVMDFKMSGKAYRTAMSPLATSLMLIAAGTEDVQVRLCDIASEAFAHTLSGHRGIEWVLLTGGCNGAIRFWDVGRAGCFLVLDQSQSQLGKRPPILERSATIKVFFFSWLSQKCLFSNYLSRLCTIFLINMKLICIGGLYQMS</sequence>
<reference evidence="2" key="2">
    <citation type="submission" date="2019-10" db="EMBL/GenBank/DDBJ databases">
        <title>A de novo genome assembly of a pear dwarfing rootstock.</title>
        <authorList>
            <person name="Wang F."/>
            <person name="Wang J."/>
            <person name="Li S."/>
            <person name="Zhang Y."/>
            <person name="Fang M."/>
            <person name="Ma L."/>
            <person name="Zhao Y."/>
            <person name="Jiang S."/>
        </authorList>
    </citation>
    <scope>NUCLEOTIDE SEQUENCE [LARGE SCALE GENOMIC DNA]</scope>
</reference>
<dbReference type="AlphaFoldDB" id="A0A5N5I0G7"/>
<dbReference type="GO" id="GO:0000209">
    <property type="term" value="P:protein polyubiquitination"/>
    <property type="evidence" value="ECO:0007669"/>
    <property type="project" value="TreeGrafter"/>
</dbReference>
<dbReference type="PANTHER" id="PTHR46202:SF1">
    <property type="entry name" value="DNA EXCISION REPAIR PROTEIN ERCC-8"/>
    <property type="match status" value="1"/>
</dbReference>
<dbReference type="InterPro" id="IPR036322">
    <property type="entry name" value="WD40_repeat_dom_sf"/>
</dbReference>
<dbReference type="InterPro" id="IPR001680">
    <property type="entry name" value="WD40_rpt"/>
</dbReference>
<dbReference type="OrthoDB" id="361494at2759"/>
<gene>
    <name evidence="1" type="ORF">D8674_033929</name>
</gene>
<protein>
    <submittedName>
        <fullName evidence="1">DNA excision repair protein ERCC-8-like</fullName>
    </submittedName>
</protein>
<dbReference type="Gene3D" id="2.130.10.10">
    <property type="entry name" value="YVTN repeat-like/Quinoprotein amine dehydrogenase"/>
    <property type="match status" value="1"/>
</dbReference>
<keyword evidence="2" id="KW-1185">Reference proteome</keyword>
<dbReference type="InterPro" id="IPR015943">
    <property type="entry name" value="WD40/YVTN_repeat-like_dom_sf"/>
</dbReference>
<reference evidence="1 2" key="3">
    <citation type="submission" date="2019-11" db="EMBL/GenBank/DDBJ databases">
        <title>A de novo genome assembly of a pear dwarfing rootstock.</title>
        <authorList>
            <person name="Wang F."/>
            <person name="Wang J."/>
            <person name="Li S."/>
            <person name="Zhang Y."/>
            <person name="Fang M."/>
            <person name="Ma L."/>
            <person name="Zhao Y."/>
            <person name="Jiang S."/>
        </authorList>
    </citation>
    <scope>NUCLEOTIDE SEQUENCE [LARGE SCALE GENOMIC DNA]</scope>
    <source>
        <strain evidence="1">S2</strain>
        <tissue evidence="1">Leaf</tissue>
    </source>
</reference>
<dbReference type="Proteomes" id="UP000327157">
    <property type="component" value="Chromosome 8"/>
</dbReference>
<dbReference type="InterPro" id="IPR042238">
    <property type="entry name" value="Rad28/ERCC8/Ckn1/ATCSA-1"/>
</dbReference>
<evidence type="ECO:0000313" key="1">
    <source>
        <dbReference type="EMBL" id="KAB2629134.1"/>
    </source>
</evidence>
<dbReference type="GO" id="GO:0043161">
    <property type="term" value="P:proteasome-mediated ubiquitin-dependent protein catabolic process"/>
    <property type="evidence" value="ECO:0007669"/>
    <property type="project" value="TreeGrafter"/>
</dbReference>
<accession>A0A5N5I0G7</accession>
<dbReference type="GO" id="GO:0006283">
    <property type="term" value="P:transcription-coupled nucleotide-excision repair"/>
    <property type="evidence" value="ECO:0007669"/>
    <property type="project" value="InterPro"/>
</dbReference>
<name>A0A5N5I0G7_9ROSA</name>
<dbReference type="SMART" id="SM00320">
    <property type="entry name" value="WD40"/>
    <property type="match status" value="3"/>
</dbReference>
<dbReference type="GO" id="GO:0031464">
    <property type="term" value="C:Cul4A-RING E3 ubiquitin ligase complex"/>
    <property type="evidence" value="ECO:0007669"/>
    <property type="project" value="TreeGrafter"/>
</dbReference>
<comment type="caution">
    <text evidence="1">The sequence shown here is derived from an EMBL/GenBank/DDBJ whole genome shotgun (WGS) entry which is preliminary data.</text>
</comment>
<evidence type="ECO:0000313" key="2">
    <source>
        <dbReference type="Proteomes" id="UP000327157"/>
    </source>
</evidence>
<organism evidence="1 2">
    <name type="scientific">Pyrus ussuriensis x Pyrus communis</name>
    <dbReference type="NCBI Taxonomy" id="2448454"/>
    <lineage>
        <taxon>Eukaryota</taxon>
        <taxon>Viridiplantae</taxon>
        <taxon>Streptophyta</taxon>
        <taxon>Embryophyta</taxon>
        <taxon>Tracheophyta</taxon>
        <taxon>Spermatophyta</taxon>
        <taxon>Magnoliopsida</taxon>
        <taxon>eudicotyledons</taxon>
        <taxon>Gunneridae</taxon>
        <taxon>Pentapetalae</taxon>
        <taxon>rosids</taxon>
        <taxon>fabids</taxon>
        <taxon>Rosales</taxon>
        <taxon>Rosaceae</taxon>
        <taxon>Amygdaloideae</taxon>
        <taxon>Maleae</taxon>
        <taxon>Pyrus</taxon>
    </lineage>
</organism>
<dbReference type="PANTHER" id="PTHR46202">
    <property type="entry name" value="DNA EXCISION REPAIR PROTEIN ERCC-8"/>
    <property type="match status" value="1"/>
</dbReference>
<proteinExistence type="predicted"/>
<reference evidence="1 2" key="1">
    <citation type="submission" date="2019-09" db="EMBL/GenBank/DDBJ databases">
        <authorList>
            <person name="Ou C."/>
        </authorList>
    </citation>
    <scope>NUCLEOTIDE SEQUENCE [LARGE SCALE GENOMIC DNA]</scope>
    <source>
        <strain evidence="1">S2</strain>
        <tissue evidence="1">Leaf</tissue>
    </source>
</reference>